<reference evidence="1 2" key="1">
    <citation type="submission" date="2024-09" db="EMBL/GenBank/DDBJ databases">
        <authorList>
            <person name="Sun Q."/>
            <person name="Mori K."/>
        </authorList>
    </citation>
    <scope>NUCLEOTIDE SEQUENCE [LARGE SCALE GENOMIC DNA]</scope>
    <source>
        <strain evidence="1 2">CCM 3426</strain>
    </source>
</reference>
<keyword evidence="2" id="KW-1185">Reference proteome</keyword>
<sequence length="156" mass="17176">MNLDERREALRRLAQRQGDDAEREQAARTQSHYWVDPQRAVSLVALALEEEADFGRRLLGYDSISDADVDAALMAVVDARTAAEQRELIVLHAARARGRGWEQITELLSHSLPAPTAVTAAQAKARFGVLRKKYPYTAGQLPRTVTSTPAAPSEPS</sequence>
<comment type="caution">
    <text evidence="1">The sequence shown here is derived from an EMBL/GenBank/DDBJ whole genome shotgun (WGS) entry which is preliminary data.</text>
</comment>
<organism evidence="1 2">
    <name type="scientific">Nonomuraea spiralis</name>
    <dbReference type="NCBI Taxonomy" id="46182"/>
    <lineage>
        <taxon>Bacteria</taxon>
        <taxon>Bacillati</taxon>
        <taxon>Actinomycetota</taxon>
        <taxon>Actinomycetes</taxon>
        <taxon>Streptosporangiales</taxon>
        <taxon>Streptosporangiaceae</taxon>
        <taxon>Nonomuraea</taxon>
    </lineage>
</organism>
<proteinExistence type="predicted"/>
<dbReference type="EMBL" id="JBHMEI010000083">
    <property type="protein sequence ID" value="MFB9208872.1"/>
    <property type="molecule type" value="Genomic_DNA"/>
</dbReference>
<protein>
    <submittedName>
        <fullName evidence="1">Uncharacterized protein</fullName>
    </submittedName>
</protein>
<evidence type="ECO:0000313" key="2">
    <source>
        <dbReference type="Proteomes" id="UP001589647"/>
    </source>
</evidence>
<gene>
    <name evidence="1" type="ORF">ACFFV7_47350</name>
</gene>
<name>A0ABV5IWD4_9ACTN</name>
<evidence type="ECO:0000313" key="1">
    <source>
        <dbReference type="EMBL" id="MFB9208872.1"/>
    </source>
</evidence>
<accession>A0ABV5IWD4</accession>
<dbReference type="RefSeq" id="WP_189654228.1">
    <property type="nucleotide sequence ID" value="NZ_BMRC01000064.1"/>
</dbReference>
<dbReference type="Proteomes" id="UP001589647">
    <property type="component" value="Unassembled WGS sequence"/>
</dbReference>